<dbReference type="EMBL" id="MN204493">
    <property type="protein sequence ID" value="QEQ93686.1"/>
    <property type="molecule type" value="Genomic_DNA"/>
</dbReference>
<sequence>MTDAEPIFRVAVIPTRDRHAMLFDAVNSLASQVDQVIIVDNYSDPRIDRDNWGMVEWWDEDLVTVLRHNEDPPNISRLWNLGLITAESMAREDGHEKWDVAVINSDVVVPHLWVQRLSAAMRATTAVLAYPDQSGYTSGSILHKVAEPVPLSQRITGYAHMMRGEAGLRYDESMAWWYSDDDMDWTARQRGGALLVPGLSVEHRDPNGSTNARVELQEQAGRDRQTFINKWGRAPH</sequence>
<accession>A0A5J6D872</accession>
<keyword evidence="1" id="KW-0808">Transferase</keyword>
<dbReference type="Gene3D" id="3.90.550.10">
    <property type="entry name" value="Spore Coat Polysaccharide Biosynthesis Protein SpsA, Chain A"/>
    <property type="match status" value="1"/>
</dbReference>
<dbReference type="CDD" id="cd00761">
    <property type="entry name" value="Glyco_tranf_GTA_type"/>
    <property type="match status" value="1"/>
</dbReference>
<organism evidence="1 2">
    <name type="scientific">Streptomyces phage Zuko</name>
    <dbReference type="NCBI Taxonomy" id="2601695"/>
    <lineage>
        <taxon>Viruses</taxon>
        <taxon>Duplodnaviria</taxon>
        <taxon>Heunggongvirae</taxon>
        <taxon>Uroviricota</taxon>
        <taxon>Caudoviricetes</taxon>
        <taxon>Zukovirus</taxon>
        <taxon>Zukovirus zuko</taxon>
    </lineage>
</organism>
<keyword evidence="2" id="KW-1185">Reference proteome</keyword>
<dbReference type="KEGG" id="vg:77931462"/>
<name>A0A5J6D872_9CAUD</name>
<evidence type="ECO:0000313" key="2">
    <source>
        <dbReference type="Proteomes" id="UP000327392"/>
    </source>
</evidence>
<dbReference type="RefSeq" id="YP_010655599.1">
    <property type="nucleotide sequence ID" value="NC_070829.1"/>
</dbReference>
<dbReference type="Proteomes" id="UP000327392">
    <property type="component" value="Segment"/>
</dbReference>
<evidence type="ECO:0000313" key="1">
    <source>
        <dbReference type="EMBL" id="QEQ93686.1"/>
    </source>
</evidence>
<reference evidence="1 2" key="1">
    <citation type="submission" date="2019-07" db="EMBL/GenBank/DDBJ databases">
        <authorList>
            <person name="Mandava P."/>
            <person name="Ferry J.C."/>
            <person name="Fallon S.M."/>
            <person name="Hajdenberg M."/>
            <person name="Sharma E."/>
            <person name="Shaffer C.D."/>
            <person name="Weston-Hafer K.A."/>
            <person name="Garlena R.A."/>
            <person name="Russell D.A."/>
            <person name="Pope W.H."/>
            <person name="Jacobs-Sera D."/>
            <person name="Hatfull G.F."/>
        </authorList>
    </citation>
    <scope>NUCLEOTIDE SEQUENCE [LARGE SCALE GENOMIC DNA]</scope>
</reference>
<dbReference type="GO" id="GO:0016740">
    <property type="term" value="F:transferase activity"/>
    <property type="evidence" value="ECO:0007669"/>
    <property type="project" value="UniProtKB-KW"/>
</dbReference>
<dbReference type="GeneID" id="77931462"/>
<gene>
    <name evidence="1" type="primary">108</name>
    <name evidence="1" type="ORF">SEA_ZUKO_108</name>
</gene>
<proteinExistence type="predicted"/>
<dbReference type="InterPro" id="IPR029044">
    <property type="entry name" value="Nucleotide-diphossugar_trans"/>
</dbReference>
<dbReference type="SUPFAM" id="SSF53448">
    <property type="entry name" value="Nucleotide-diphospho-sugar transferases"/>
    <property type="match status" value="1"/>
</dbReference>
<protein>
    <submittedName>
        <fullName evidence="1">Glycosyltransferase</fullName>
    </submittedName>
</protein>